<dbReference type="Proteomes" id="UP000826661">
    <property type="component" value="Chromosome I"/>
</dbReference>
<sequence>MRVSIISTFTMLGLSALAIAAPSPVDNLEARAGRGRCQCQTICHTVPGGMGAGGTWCDCTYNGSISGCTKDNSCDSNCDPLQ</sequence>
<protein>
    <submittedName>
        <fullName evidence="2">Uncharacterized protein</fullName>
    </submittedName>
</protein>
<reference evidence="2 3" key="1">
    <citation type="journal article" date="2021" name="BMC Genomics">
        <title>Telomere-to-telomere genome assembly of asparaginase-producing Trichoderma simmonsii.</title>
        <authorList>
            <person name="Chung D."/>
            <person name="Kwon Y.M."/>
            <person name="Yang Y."/>
        </authorList>
    </citation>
    <scope>NUCLEOTIDE SEQUENCE [LARGE SCALE GENOMIC DNA]</scope>
    <source>
        <strain evidence="2 3">GH-Sj1</strain>
    </source>
</reference>
<dbReference type="EMBL" id="CP075864">
    <property type="protein sequence ID" value="QYS92631.1"/>
    <property type="molecule type" value="Genomic_DNA"/>
</dbReference>
<name>A0A8G0KYW4_9HYPO</name>
<accession>A0A8G0KYW4</accession>
<evidence type="ECO:0000313" key="2">
    <source>
        <dbReference type="EMBL" id="QYS92631.1"/>
    </source>
</evidence>
<keyword evidence="3" id="KW-1185">Reference proteome</keyword>
<proteinExistence type="predicted"/>
<dbReference type="AlphaFoldDB" id="A0A8G0KYW4"/>
<organism evidence="2 3">
    <name type="scientific">Trichoderma simmonsii</name>
    <dbReference type="NCBI Taxonomy" id="1491479"/>
    <lineage>
        <taxon>Eukaryota</taxon>
        <taxon>Fungi</taxon>
        <taxon>Dikarya</taxon>
        <taxon>Ascomycota</taxon>
        <taxon>Pezizomycotina</taxon>
        <taxon>Sordariomycetes</taxon>
        <taxon>Hypocreomycetidae</taxon>
        <taxon>Hypocreales</taxon>
        <taxon>Hypocreaceae</taxon>
        <taxon>Trichoderma</taxon>
    </lineage>
</organism>
<keyword evidence="1" id="KW-0732">Signal</keyword>
<gene>
    <name evidence="2" type="ORF">H0G86_000040</name>
</gene>
<feature type="signal peptide" evidence="1">
    <location>
        <begin position="1"/>
        <end position="20"/>
    </location>
</feature>
<feature type="chain" id="PRO_5034096819" evidence="1">
    <location>
        <begin position="21"/>
        <end position="82"/>
    </location>
</feature>
<evidence type="ECO:0000256" key="1">
    <source>
        <dbReference type="SAM" id="SignalP"/>
    </source>
</evidence>
<evidence type="ECO:0000313" key="3">
    <source>
        <dbReference type="Proteomes" id="UP000826661"/>
    </source>
</evidence>